<evidence type="ECO:0000256" key="4">
    <source>
        <dbReference type="ARBA" id="ARBA00022553"/>
    </source>
</evidence>
<dbReference type="PROSITE" id="PS50109">
    <property type="entry name" value="HIS_KIN"/>
    <property type="match status" value="1"/>
</dbReference>
<evidence type="ECO:0000259" key="10">
    <source>
        <dbReference type="PROSITE" id="PS50109"/>
    </source>
</evidence>
<dbReference type="FunFam" id="3.30.565.10:FF:000006">
    <property type="entry name" value="Sensor histidine kinase WalK"/>
    <property type="match status" value="1"/>
</dbReference>
<feature type="transmembrane region" description="Helical" evidence="9">
    <location>
        <begin position="144"/>
        <end position="166"/>
    </location>
</feature>
<keyword evidence="6" id="KW-0418">Kinase</keyword>
<sequence>MKRALSIKQSIIGAIIIGLLIPSLLNGYFSLQRSEQQLRSNLELQHGQVLSNLVLAIQLPLWNLSPDSGQQIVSSVMEDPRIVRISVTDAHLGTFLEMHKPERQLGQLRTQSKPVYFENQVIGFVTVVMDDGYLRNQIGNNRNAMLWTLLGQLAFSLMLIVLLLQLRLVRPLMGLMRDSTRLAAGMLEHPFTWTRNDELGKLGNSLEYTRQALNKLIHELEEKNRRLEEDLQVRKRVEEALRASEQRFRTLANAAPVGIFRTSADGRCIFMSAYWNRRTGLGVETVIGTDWTMLVLADDRGLVQSRWQRDCEQDGAYVGEFRVPSSFGAPFWVDCKLAPLVDDYGALSGYVGTLMDVTERKRAEVLLREAKEAAESASRAKTEFLSNMSHELRTPMHAIISFSEMGERKLGTVSNEKLGQYFSRIHQSGNRLLALLNDLLDLSKLEADKMVYTMQPTRLGLVLEEVVQEFMSLAQERGVELVIQEQDPVRASMDAMRIGQVVRNLLANALKFTVQGSQVLLTVKEASHTDGEEVLDGLLFTVRDHGPGIPEAELLTIFDKFIQSSKTKDGSGGTGLGLAICREIIQDHAGHVWAENHPEGGAIFKVWLPLEQDTLSQTMNAPSVL</sequence>
<dbReference type="SMART" id="SM00091">
    <property type="entry name" value="PAS"/>
    <property type="match status" value="1"/>
</dbReference>
<dbReference type="PROSITE" id="PS50885">
    <property type="entry name" value="HAMP"/>
    <property type="match status" value="1"/>
</dbReference>
<dbReference type="PRINTS" id="PR00344">
    <property type="entry name" value="BCTRLSENSOR"/>
</dbReference>
<keyword evidence="9" id="KW-1133">Transmembrane helix</keyword>
<feature type="transmembrane region" description="Helical" evidence="9">
    <location>
        <begin position="12"/>
        <end position="31"/>
    </location>
</feature>
<keyword evidence="7" id="KW-0902">Two-component regulatory system</keyword>
<dbReference type="InterPro" id="IPR036890">
    <property type="entry name" value="HATPase_C_sf"/>
</dbReference>
<dbReference type="InterPro" id="IPR036097">
    <property type="entry name" value="HisK_dim/P_sf"/>
</dbReference>
<evidence type="ECO:0000259" key="13">
    <source>
        <dbReference type="PROSITE" id="PS50885"/>
    </source>
</evidence>
<dbReference type="InterPro" id="IPR005467">
    <property type="entry name" value="His_kinase_dom"/>
</dbReference>
<accession>A0A847S9F1</accession>
<protein>
    <recommendedName>
        <fullName evidence="3">histidine kinase</fullName>
        <ecNumber evidence="3">2.7.13.3</ecNumber>
    </recommendedName>
</protein>
<evidence type="ECO:0000256" key="9">
    <source>
        <dbReference type="SAM" id="Phobius"/>
    </source>
</evidence>
<dbReference type="Gene3D" id="3.30.565.10">
    <property type="entry name" value="Histidine kinase-like ATPase, C-terminal domain"/>
    <property type="match status" value="1"/>
</dbReference>
<proteinExistence type="predicted"/>
<evidence type="ECO:0000259" key="12">
    <source>
        <dbReference type="PROSITE" id="PS50113"/>
    </source>
</evidence>
<dbReference type="PROSITE" id="PS50113">
    <property type="entry name" value="PAC"/>
    <property type="match status" value="1"/>
</dbReference>
<evidence type="ECO:0000313" key="15">
    <source>
        <dbReference type="Proteomes" id="UP000587991"/>
    </source>
</evidence>
<feature type="domain" description="HAMP" evidence="13">
    <location>
        <begin position="166"/>
        <end position="218"/>
    </location>
</feature>
<dbReference type="Pfam" id="PF00512">
    <property type="entry name" value="HisKA"/>
    <property type="match status" value="1"/>
</dbReference>
<keyword evidence="8" id="KW-0175">Coiled coil</keyword>
<reference evidence="14 15" key="1">
    <citation type="submission" date="2020-04" db="EMBL/GenBank/DDBJ databases">
        <title>Draft genome of Leeia sp. IMCC25680.</title>
        <authorList>
            <person name="Song J."/>
            <person name="Cho J.-C."/>
        </authorList>
    </citation>
    <scope>NUCLEOTIDE SEQUENCE [LARGE SCALE GENOMIC DNA]</scope>
    <source>
        <strain evidence="14 15">IMCC25680</strain>
    </source>
</reference>
<dbReference type="RefSeq" id="WP_168877149.1">
    <property type="nucleotide sequence ID" value="NZ_JABAIM010000002.1"/>
</dbReference>
<feature type="domain" description="PAC" evidence="12">
    <location>
        <begin position="317"/>
        <end position="369"/>
    </location>
</feature>
<evidence type="ECO:0000313" key="14">
    <source>
        <dbReference type="EMBL" id="NLR75485.1"/>
    </source>
</evidence>
<dbReference type="Pfam" id="PF13426">
    <property type="entry name" value="PAS_9"/>
    <property type="match status" value="1"/>
</dbReference>
<evidence type="ECO:0000256" key="3">
    <source>
        <dbReference type="ARBA" id="ARBA00012438"/>
    </source>
</evidence>
<keyword evidence="9" id="KW-0472">Membrane</keyword>
<dbReference type="PANTHER" id="PTHR43711:SF31">
    <property type="entry name" value="HISTIDINE KINASE"/>
    <property type="match status" value="1"/>
</dbReference>
<dbReference type="SMART" id="SM00388">
    <property type="entry name" value="HisKA"/>
    <property type="match status" value="1"/>
</dbReference>
<evidence type="ECO:0000256" key="1">
    <source>
        <dbReference type="ARBA" id="ARBA00000085"/>
    </source>
</evidence>
<keyword evidence="15" id="KW-1185">Reference proteome</keyword>
<dbReference type="Gene3D" id="6.10.340.10">
    <property type="match status" value="1"/>
</dbReference>
<comment type="subcellular location">
    <subcellularLocation>
        <location evidence="2">Cell inner membrane</location>
        <topology evidence="2">Multi-pass membrane protein</topology>
    </subcellularLocation>
</comment>
<dbReference type="InterPro" id="IPR004358">
    <property type="entry name" value="Sig_transdc_His_kin-like_C"/>
</dbReference>
<evidence type="ECO:0000256" key="8">
    <source>
        <dbReference type="SAM" id="Coils"/>
    </source>
</evidence>
<dbReference type="InterPro" id="IPR035965">
    <property type="entry name" value="PAS-like_dom_sf"/>
</dbReference>
<evidence type="ECO:0000256" key="5">
    <source>
        <dbReference type="ARBA" id="ARBA00022679"/>
    </source>
</evidence>
<dbReference type="SUPFAM" id="SSF55785">
    <property type="entry name" value="PYP-like sensor domain (PAS domain)"/>
    <property type="match status" value="1"/>
</dbReference>
<dbReference type="EC" id="2.7.13.3" evidence="3"/>
<dbReference type="CDD" id="cd00130">
    <property type="entry name" value="PAS"/>
    <property type="match status" value="1"/>
</dbReference>
<dbReference type="GO" id="GO:0000155">
    <property type="term" value="F:phosphorelay sensor kinase activity"/>
    <property type="evidence" value="ECO:0007669"/>
    <property type="project" value="InterPro"/>
</dbReference>
<dbReference type="InterPro" id="IPR000014">
    <property type="entry name" value="PAS"/>
</dbReference>
<dbReference type="CDD" id="cd00082">
    <property type="entry name" value="HisKA"/>
    <property type="match status" value="1"/>
</dbReference>
<keyword evidence="4" id="KW-0597">Phosphoprotein</keyword>
<dbReference type="InterPro" id="IPR050736">
    <property type="entry name" value="Sensor_HK_Regulatory"/>
</dbReference>
<dbReference type="EMBL" id="JABAIM010000002">
    <property type="protein sequence ID" value="NLR75485.1"/>
    <property type="molecule type" value="Genomic_DNA"/>
</dbReference>
<dbReference type="InterPro" id="IPR003594">
    <property type="entry name" value="HATPase_dom"/>
</dbReference>
<dbReference type="InterPro" id="IPR003660">
    <property type="entry name" value="HAMP_dom"/>
</dbReference>
<dbReference type="GO" id="GO:0005886">
    <property type="term" value="C:plasma membrane"/>
    <property type="evidence" value="ECO:0007669"/>
    <property type="project" value="UniProtKB-SubCell"/>
</dbReference>
<dbReference type="SUPFAM" id="SSF47384">
    <property type="entry name" value="Homodimeric domain of signal transducing histidine kinase"/>
    <property type="match status" value="1"/>
</dbReference>
<keyword evidence="9" id="KW-0812">Transmembrane</keyword>
<dbReference type="Gene3D" id="3.30.450.20">
    <property type="entry name" value="PAS domain"/>
    <property type="match status" value="1"/>
</dbReference>
<dbReference type="Pfam" id="PF02518">
    <property type="entry name" value="HATPase_c"/>
    <property type="match status" value="1"/>
</dbReference>
<dbReference type="SUPFAM" id="SSF55874">
    <property type="entry name" value="ATPase domain of HSP90 chaperone/DNA topoisomerase II/histidine kinase"/>
    <property type="match status" value="1"/>
</dbReference>
<comment type="catalytic activity">
    <reaction evidence="1">
        <text>ATP + protein L-histidine = ADP + protein N-phospho-L-histidine.</text>
        <dbReference type="EC" id="2.7.13.3"/>
    </reaction>
</comment>
<feature type="domain" description="Histidine kinase" evidence="10">
    <location>
        <begin position="387"/>
        <end position="612"/>
    </location>
</feature>
<dbReference type="PROSITE" id="PS50112">
    <property type="entry name" value="PAS"/>
    <property type="match status" value="1"/>
</dbReference>
<gene>
    <name evidence="14" type="ORF">HF682_09975</name>
</gene>
<dbReference type="Proteomes" id="UP000587991">
    <property type="component" value="Unassembled WGS sequence"/>
</dbReference>
<dbReference type="InterPro" id="IPR003661">
    <property type="entry name" value="HisK_dim/P_dom"/>
</dbReference>
<dbReference type="InterPro" id="IPR000700">
    <property type="entry name" value="PAS-assoc_C"/>
</dbReference>
<dbReference type="SUPFAM" id="SSF158472">
    <property type="entry name" value="HAMP domain-like"/>
    <property type="match status" value="1"/>
</dbReference>
<evidence type="ECO:0000256" key="2">
    <source>
        <dbReference type="ARBA" id="ARBA00004429"/>
    </source>
</evidence>
<dbReference type="AlphaFoldDB" id="A0A847S9F1"/>
<evidence type="ECO:0000256" key="7">
    <source>
        <dbReference type="ARBA" id="ARBA00023012"/>
    </source>
</evidence>
<evidence type="ECO:0000259" key="11">
    <source>
        <dbReference type="PROSITE" id="PS50112"/>
    </source>
</evidence>
<feature type="coiled-coil region" evidence="8">
    <location>
        <begin position="206"/>
        <end position="254"/>
    </location>
</feature>
<comment type="caution">
    <text evidence="14">The sequence shown here is derived from an EMBL/GenBank/DDBJ whole genome shotgun (WGS) entry which is preliminary data.</text>
</comment>
<dbReference type="NCBIfam" id="TIGR00229">
    <property type="entry name" value="sensory_box"/>
    <property type="match status" value="1"/>
</dbReference>
<feature type="domain" description="PAS" evidence="11">
    <location>
        <begin position="244"/>
        <end position="314"/>
    </location>
</feature>
<name>A0A847S9F1_9NEIS</name>
<dbReference type="SMART" id="SM00387">
    <property type="entry name" value="HATPase_c"/>
    <property type="match status" value="1"/>
</dbReference>
<dbReference type="Gene3D" id="1.10.287.130">
    <property type="match status" value="1"/>
</dbReference>
<organism evidence="14 15">
    <name type="scientific">Leeia aquatica</name>
    <dbReference type="NCBI Taxonomy" id="2725557"/>
    <lineage>
        <taxon>Bacteria</taxon>
        <taxon>Pseudomonadati</taxon>
        <taxon>Pseudomonadota</taxon>
        <taxon>Betaproteobacteria</taxon>
        <taxon>Neisseriales</taxon>
        <taxon>Leeiaceae</taxon>
        <taxon>Leeia</taxon>
    </lineage>
</organism>
<keyword evidence="5" id="KW-0808">Transferase</keyword>
<dbReference type="PANTHER" id="PTHR43711">
    <property type="entry name" value="TWO-COMPONENT HISTIDINE KINASE"/>
    <property type="match status" value="1"/>
</dbReference>
<evidence type="ECO:0000256" key="6">
    <source>
        <dbReference type="ARBA" id="ARBA00022777"/>
    </source>
</evidence>